<dbReference type="EMBL" id="WNUR01000057">
    <property type="protein sequence ID" value="MDZ7542277.1"/>
    <property type="molecule type" value="Genomic_DNA"/>
</dbReference>
<evidence type="ECO:0000313" key="2">
    <source>
        <dbReference type="Proteomes" id="UP001288944"/>
    </source>
</evidence>
<protein>
    <recommendedName>
        <fullName evidence="3">DUF5678 domain-containing protein</fullName>
    </recommendedName>
</protein>
<dbReference type="Proteomes" id="UP001288944">
    <property type="component" value="Unassembled WGS sequence"/>
</dbReference>
<name>A0AAW9K236_CLOPF</name>
<sequence>MNDKEKLMYKIEFQLKKNSKNNENEIWVVLNNNLKKIFLGDADYFLGETSKLLGKKCDYELISDLADRPILIIKFL</sequence>
<reference evidence="1" key="1">
    <citation type="submission" date="2019-11" db="EMBL/GenBank/DDBJ databases">
        <title>Characterization of Clostridium perfringens isolates from swine manure treated agricultural soils.</title>
        <authorList>
            <person name="Wushke S.T."/>
        </authorList>
    </citation>
    <scope>NUCLEOTIDE SEQUENCE</scope>
    <source>
        <strain evidence="1">X62</strain>
    </source>
</reference>
<evidence type="ECO:0000313" key="1">
    <source>
        <dbReference type="EMBL" id="MDZ7542277.1"/>
    </source>
</evidence>
<accession>A0AAW9K236</accession>
<comment type="caution">
    <text evidence="1">The sequence shown here is derived from an EMBL/GenBank/DDBJ whole genome shotgun (WGS) entry which is preliminary data.</text>
</comment>
<dbReference type="AlphaFoldDB" id="A0AAW9K236"/>
<proteinExistence type="predicted"/>
<evidence type="ECO:0008006" key="3">
    <source>
        <dbReference type="Google" id="ProtNLM"/>
    </source>
</evidence>
<organism evidence="1 2">
    <name type="scientific">Clostridium perfringens</name>
    <dbReference type="NCBI Taxonomy" id="1502"/>
    <lineage>
        <taxon>Bacteria</taxon>
        <taxon>Bacillati</taxon>
        <taxon>Bacillota</taxon>
        <taxon>Clostridia</taxon>
        <taxon>Eubacteriales</taxon>
        <taxon>Clostridiaceae</taxon>
        <taxon>Clostridium</taxon>
    </lineage>
</organism>
<dbReference type="RefSeq" id="WP_283706319.1">
    <property type="nucleotide sequence ID" value="NZ_CATNZX010000031.1"/>
</dbReference>
<gene>
    <name evidence="1" type="ORF">GNF83_13710</name>
</gene>